<evidence type="ECO:0000313" key="3">
    <source>
        <dbReference type="Proteomes" id="UP000198858"/>
    </source>
</evidence>
<accession>A0A1H1LAX0</accession>
<keyword evidence="1" id="KW-0175">Coiled coil</keyword>
<dbReference type="STRING" id="1250231.SAMN04488552_0665"/>
<evidence type="ECO:0008006" key="4">
    <source>
        <dbReference type="Google" id="ProtNLM"/>
    </source>
</evidence>
<gene>
    <name evidence="2" type="ORF">SAMN04488552_0665</name>
</gene>
<keyword evidence="3" id="KW-1185">Reference proteome</keyword>
<feature type="coiled-coil region" evidence="1">
    <location>
        <begin position="145"/>
        <end position="172"/>
    </location>
</feature>
<evidence type="ECO:0000256" key="1">
    <source>
        <dbReference type="SAM" id="Coils"/>
    </source>
</evidence>
<organism evidence="2 3">
    <name type="scientific">Christiangramia echinicola</name>
    <dbReference type="NCBI Taxonomy" id="279359"/>
    <lineage>
        <taxon>Bacteria</taxon>
        <taxon>Pseudomonadati</taxon>
        <taxon>Bacteroidota</taxon>
        <taxon>Flavobacteriia</taxon>
        <taxon>Flavobacteriales</taxon>
        <taxon>Flavobacteriaceae</taxon>
        <taxon>Christiangramia</taxon>
    </lineage>
</organism>
<protein>
    <recommendedName>
        <fullName evidence="4">SH3 domain-containing protein</fullName>
    </recommendedName>
</protein>
<dbReference type="Gene3D" id="2.30.30.40">
    <property type="entry name" value="SH3 Domains"/>
    <property type="match status" value="1"/>
</dbReference>
<dbReference type="RefSeq" id="WP_089661287.1">
    <property type="nucleotide sequence ID" value="NZ_LT629745.1"/>
</dbReference>
<proteinExistence type="predicted"/>
<dbReference type="AlphaFoldDB" id="A0A1H1LAX0"/>
<sequence>MKVRLILILLFSNIGIYAQNYSKPELQEIQKELKYKIETMTDSLKKIETILSKIKKDSIIETINEDEFIVEMIKEAKIRDEPNTYDVILKNIPKGEKVKIIGISEKKGFYQACYENECGYLSDIYFNKNLEFQDWSKAVTIKLENEKKLEEEAKYQKRLKAYKKEQDELINKYGRSTYDKLKAGKIWIGMTKEQCKISIGEPSKVNRDVGSWGTHEQWIYSNSDLYLYFENGKLTSFQD</sequence>
<reference evidence="2 3" key="1">
    <citation type="submission" date="2016-10" db="EMBL/GenBank/DDBJ databases">
        <authorList>
            <person name="Varghese N."/>
            <person name="Submissions S."/>
        </authorList>
    </citation>
    <scope>NUCLEOTIDE SEQUENCE [LARGE SCALE GENOMIC DNA]</scope>
    <source>
        <strain evidence="2 3">Mar_2010_102</strain>
    </source>
</reference>
<dbReference type="Proteomes" id="UP000198858">
    <property type="component" value="Chromosome I"/>
</dbReference>
<dbReference type="EMBL" id="LT629745">
    <property type="protein sequence ID" value="SDR71510.1"/>
    <property type="molecule type" value="Genomic_DNA"/>
</dbReference>
<evidence type="ECO:0000313" key="2">
    <source>
        <dbReference type="EMBL" id="SDR71510.1"/>
    </source>
</evidence>
<name>A0A1H1LAX0_9FLAO</name>